<gene>
    <name evidence="1" type="ORF">LY90DRAFT_519810</name>
</gene>
<organism evidence="1 2">
    <name type="scientific">Neocallimastix californiae</name>
    <dbReference type="NCBI Taxonomy" id="1754190"/>
    <lineage>
        <taxon>Eukaryota</taxon>
        <taxon>Fungi</taxon>
        <taxon>Fungi incertae sedis</taxon>
        <taxon>Chytridiomycota</taxon>
        <taxon>Chytridiomycota incertae sedis</taxon>
        <taxon>Neocallimastigomycetes</taxon>
        <taxon>Neocallimastigales</taxon>
        <taxon>Neocallimastigaceae</taxon>
        <taxon>Neocallimastix</taxon>
    </lineage>
</organism>
<comment type="caution">
    <text evidence="1">The sequence shown here is derived from an EMBL/GenBank/DDBJ whole genome shotgun (WGS) entry which is preliminary data.</text>
</comment>
<dbReference type="PROSITE" id="PS50231">
    <property type="entry name" value="RICIN_B_LECTIN"/>
    <property type="match status" value="1"/>
</dbReference>
<dbReference type="AlphaFoldDB" id="A0A1Y1YR69"/>
<evidence type="ECO:0000313" key="1">
    <source>
        <dbReference type="EMBL" id="ORY00466.1"/>
    </source>
</evidence>
<sequence>MLYCQNYSLIILEDNSVYWDDGNGKVLWKYSINNSSNSKSNAVLLYNKYYNKCLYAEPYTNEPITYEDCKNKDKYKWYYVNIDGSTYFKSASKENLCIRVSKNRIVLGNCDKNAIIKYIKTSKFIKRDDKCLAVLMIRMI</sequence>
<name>A0A1Y1YR69_9FUNG</name>
<proteinExistence type="predicted"/>
<evidence type="ECO:0000313" key="2">
    <source>
        <dbReference type="Proteomes" id="UP000193920"/>
    </source>
</evidence>
<dbReference type="InterPro" id="IPR035992">
    <property type="entry name" value="Ricin_B-like_lectins"/>
</dbReference>
<dbReference type="Proteomes" id="UP000193920">
    <property type="component" value="Unassembled WGS sequence"/>
</dbReference>
<dbReference type="Gene3D" id="2.80.10.50">
    <property type="match status" value="1"/>
</dbReference>
<protein>
    <submittedName>
        <fullName evidence="1">Uncharacterized protein</fullName>
    </submittedName>
</protein>
<reference evidence="1 2" key="1">
    <citation type="submission" date="2016-08" db="EMBL/GenBank/DDBJ databases">
        <title>A Parts List for Fungal Cellulosomes Revealed by Comparative Genomics.</title>
        <authorList>
            <consortium name="DOE Joint Genome Institute"/>
            <person name="Haitjema C.H."/>
            <person name="Gilmore S.P."/>
            <person name="Henske J.K."/>
            <person name="Solomon K.V."/>
            <person name="De Groot R."/>
            <person name="Kuo A."/>
            <person name="Mondo S.J."/>
            <person name="Salamov A.A."/>
            <person name="Labutti K."/>
            <person name="Zhao Z."/>
            <person name="Chiniquy J."/>
            <person name="Barry K."/>
            <person name="Brewer H.M."/>
            <person name="Purvine S.O."/>
            <person name="Wright A.T."/>
            <person name="Boxma B."/>
            <person name="Van Alen T."/>
            <person name="Hackstein J.H."/>
            <person name="Baker S.E."/>
            <person name="Grigoriev I.V."/>
            <person name="O'Malley M.A."/>
        </authorList>
    </citation>
    <scope>NUCLEOTIDE SEQUENCE [LARGE SCALE GENOMIC DNA]</scope>
    <source>
        <strain evidence="1 2">G1</strain>
    </source>
</reference>
<dbReference type="SUPFAM" id="SSF50370">
    <property type="entry name" value="Ricin B-like lectins"/>
    <property type="match status" value="1"/>
</dbReference>
<accession>A0A1Y1YR69</accession>
<keyword evidence="2" id="KW-1185">Reference proteome</keyword>
<dbReference type="EMBL" id="MCOG01000524">
    <property type="protein sequence ID" value="ORY00466.1"/>
    <property type="molecule type" value="Genomic_DNA"/>
</dbReference>